<dbReference type="Proteomes" id="UP000178313">
    <property type="component" value="Unassembled WGS sequence"/>
</dbReference>
<dbReference type="GO" id="GO:0046872">
    <property type="term" value="F:metal ion binding"/>
    <property type="evidence" value="ECO:0007669"/>
    <property type="project" value="InterPro"/>
</dbReference>
<feature type="domain" description="ATP-grasp" evidence="2">
    <location>
        <begin position="110"/>
        <end position="302"/>
    </location>
</feature>
<dbReference type="EMBL" id="MGGZ01000039">
    <property type="protein sequence ID" value="OGM56099.1"/>
    <property type="molecule type" value="Genomic_DNA"/>
</dbReference>
<dbReference type="SUPFAM" id="SSF56059">
    <property type="entry name" value="Glutathione synthetase ATP-binding domain-like"/>
    <property type="match status" value="1"/>
</dbReference>
<dbReference type="AlphaFoldDB" id="A0A1F8AX74"/>
<evidence type="ECO:0000313" key="3">
    <source>
        <dbReference type="EMBL" id="OGM56099.1"/>
    </source>
</evidence>
<accession>A0A1F8AX74</accession>
<proteinExistence type="predicted"/>
<comment type="caution">
    <text evidence="3">The sequence shown here is derived from an EMBL/GenBank/DDBJ whole genome shotgun (WGS) entry which is preliminary data.</text>
</comment>
<evidence type="ECO:0000259" key="2">
    <source>
        <dbReference type="PROSITE" id="PS50975"/>
    </source>
</evidence>
<dbReference type="InterPro" id="IPR011761">
    <property type="entry name" value="ATP-grasp"/>
</dbReference>
<dbReference type="GO" id="GO:0005737">
    <property type="term" value="C:cytoplasm"/>
    <property type="evidence" value="ECO:0007669"/>
    <property type="project" value="TreeGrafter"/>
</dbReference>
<dbReference type="Pfam" id="PF08443">
    <property type="entry name" value="RimK"/>
    <property type="match status" value="1"/>
</dbReference>
<dbReference type="STRING" id="1802513.A3E46_01415"/>
<sequence length="303" mass="33897">MKKILILVDKIGPKKELFAELVAQRLAGKDVRIVLARFSDLYFEIDGKYIKVAIEGTALADFDLVYFRRAGDKFSGVAATLACYLKERRIKYIDTAWSEIGPLGSKFTSVLKLAMAGLPVFPTIYVWQTNIEKYQDKIIKKLGLPLVAKELSLQRGKGVSLIGSKGDFRKLSLTDSRGGENKYMFQKYIDIKDEYRVLVLGEKARVWERKIITAKGEFRHNIALGGKEEFLPIAKIPQNISSVAVLGSKTLNLQIAGVDIAVEKGTGKVWLVEINRGPGLTYDTKISPEIYELADFLAKESNK</sequence>
<keyword evidence="1" id="KW-0067">ATP-binding</keyword>
<organism evidence="3 4">
    <name type="scientific">Candidatus Woesebacteria bacterium RIFCSPHIGHO2_12_FULL_46_16</name>
    <dbReference type="NCBI Taxonomy" id="1802513"/>
    <lineage>
        <taxon>Bacteria</taxon>
        <taxon>Candidatus Woeseibacteriota</taxon>
    </lineage>
</organism>
<protein>
    <recommendedName>
        <fullName evidence="2">ATP-grasp domain-containing protein</fullName>
    </recommendedName>
</protein>
<gene>
    <name evidence="3" type="ORF">A3E46_01415</name>
</gene>
<dbReference type="Gene3D" id="3.30.470.20">
    <property type="entry name" value="ATP-grasp fold, B domain"/>
    <property type="match status" value="1"/>
</dbReference>
<dbReference type="GO" id="GO:0005524">
    <property type="term" value="F:ATP binding"/>
    <property type="evidence" value="ECO:0007669"/>
    <property type="project" value="UniProtKB-UniRule"/>
</dbReference>
<dbReference type="InterPro" id="IPR013651">
    <property type="entry name" value="ATP-grasp_RimK-type"/>
</dbReference>
<evidence type="ECO:0000256" key="1">
    <source>
        <dbReference type="PROSITE-ProRule" id="PRU00409"/>
    </source>
</evidence>
<dbReference type="PANTHER" id="PTHR21621">
    <property type="entry name" value="RIBOSOMAL PROTEIN S6 MODIFICATION PROTEIN"/>
    <property type="match status" value="1"/>
</dbReference>
<dbReference type="GO" id="GO:0009432">
    <property type="term" value="P:SOS response"/>
    <property type="evidence" value="ECO:0007669"/>
    <property type="project" value="TreeGrafter"/>
</dbReference>
<evidence type="ECO:0000313" key="4">
    <source>
        <dbReference type="Proteomes" id="UP000178313"/>
    </source>
</evidence>
<dbReference type="PANTHER" id="PTHR21621:SF0">
    <property type="entry name" value="BETA-CITRYLGLUTAMATE SYNTHASE B-RELATED"/>
    <property type="match status" value="1"/>
</dbReference>
<name>A0A1F8AX74_9BACT</name>
<dbReference type="PROSITE" id="PS50975">
    <property type="entry name" value="ATP_GRASP"/>
    <property type="match status" value="1"/>
</dbReference>
<reference evidence="3 4" key="1">
    <citation type="journal article" date="2016" name="Nat. Commun.">
        <title>Thousands of microbial genomes shed light on interconnected biogeochemical processes in an aquifer system.</title>
        <authorList>
            <person name="Anantharaman K."/>
            <person name="Brown C.T."/>
            <person name="Hug L.A."/>
            <person name="Sharon I."/>
            <person name="Castelle C.J."/>
            <person name="Probst A.J."/>
            <person name="Thomas B.C."/>
            <person name="Singh A."/>
            <person name="Wilkins M.J."/>
            <person name="Karaoz U."/>
            <person name="Brodie E.L."/>
            <person name="Williams K.H."/>
            <person name="Hubbard S.S."/>
            <person name="Banfield J.F."/>
        </authorList>
    </citation>
    <scope>NUCLEOTIDE SEQUENCE [LARGE SCALE GENOMIC DNA]</scope>
</reference>
<dbReference type="GO" id="GO:0018169">
    <property type="term" value="F:ribosomal S6-glutamic acid ligase activity"/>
    <property type="evidence" value="ECO:0007669"/>
    <property type="project" value="TreeGrafter"/>
</dbReference>
<keyword evidence="1" id="KW-0547">Nucleotide-binding</keyword>